<dbReference type="EMBL" id="JADFTS010000003">
    <property type="protein sequence ID" value="KAF9617688.1"/>
    <property type="molecule type" value="Genomic_DNA"/>
</dbReference>
<keyword evidence="4" id="KW-0732">Signal</keyword>
<dbReference type="FunFam" id="2.60.120.260:FF:000142">
    <property type="entry name" value="Beta-galactosidase"/>
    <property type="match status" value="1"/>
</dbReference>
<dbReference type="FunFam" id="2.60.120.740:FF:000002">
    <property type="entry name" value="Beta-galactosidase"/>
    <property type="match status" value="1"/>
</dbReference>
<dbReference type="InterPro" id="IPR000922">
    <property type="entry name" value="Lectin_gal-bd_dom"/>
</dbReference>
<evidence type="ECO:0000256" key="3">
    <source>
        <dbReference type="ARBA" id="ARBA00012756"/>
    </source>
</evidence>
<dbReference type="InterPro" id="IPR017853">
    <property type="entry name" value="GH"/>
</dbReference>
<organism evidence="9 10">
    <name type="scientific">Coptis chinensis</name>
    <dbReference type="NCBI Taxonomy" id="261450"/>
    <lineage>
        <taxon>Eukaryota</taxon>
        <taxon>Viridiplantae</taxon>
        <taxon>Streptophyta</taxon>
        <taxon>Embryophyta</taxon>
        <taxon>Tracheophyta</taxon>
        <taxon>Spermatophyta</taxon>
        <taxon>Magnoliopsida</taxon>
        <taxon>Ranunculales</taxon>
        <taxon>Ranunculaceae</taxon>
        <taxon>Coptidoideae</taxon>
        <taxon>Coptis</taxon>
    </lineage>
</organism>
<dbReference type="Pfam" id="PF02140">
    <property type="entry name" value="SUEL_Lectin"/>
    <property type="match status" value="1"/>
</dbReference>
<dbReference type="CDD" id="cd22842">
    <property type="entry name" value="Gal_Rha_Lectin_BGal"/>
    <property type="match status" value="1"/>
</dbReference>
<dbReference type="Gene3D" id="2.60.120.260">
    <property type="entry name" value="Galactose-binding domain-like"/>
    <property type="match status" value="2"/>
</dbReference>
<dbReference type="SUPFAM" id="SSF49785">
    <property type="entry name" value="Galactose-binding domain-like"/>
    <property type="match status" value="2"/>
</dbReference>
<dbReference type="EC" id="3.2.1.23" evidence="3"/>
<evidence type="ECO:0000256" key="2">
    <source>
        <dbReference type="ARBA" id="ARBA00009809"/>
    </source>
</evidence>
<dbReference type="PROSITE" id="PS50228">
    <property type="entry name" value="SUEL_LECTIN"/>
    <property type="match status" value="1"/>
</dbReference>
<comment type="similarity">
    <text evidence="2 7">Belongs to the glycosyl hydrolase 35 family.</text>
</comment>
<dbReference type="OrthoDB" id="1657402at2759"/>
<dbReference type="GO" id="GO:0004565">
    <property type="term" value="F:beta-galactosidase activity"/>
    <property type="evidence" value="ECO:0007669"/>
    <property type="project" value="UniProtKB-EC"/>
</dbReference>
<dbReference type="PANTHER" id="PTHR23421">
    <property type="entry name" value="BETA-GALACTOSIDASE RELATED"/>
    <property type="match status" value="1"/>
</dbReference>
<dbReference type="InterPro" id="IPR001944">
    <property type="entry name" value="Glycoside_Hdrlase_35"/>
</dbReference>
<accession>A0A835IJG2</accession>
<evidence type="ECO:0000259" key="8">
    <source>
        <dbReference type="PROSITE" id="PS50228"/>
    </source>
</evidence>
<dbReference type="InterPro" id="IPR048913">
    <property type="entry name" value="BetaGal_gal-bd"/>
</dbReference>
<keyword evidence="6" id="KW-0326">Glycosidase</keyword>
<dbReference type="Gene3D" id="2.60.120.740">
    <property type="match status" value="1"/>
</dbReference>
<dbReference type="SUPFAM" id="SSF51445">
    <property type="entry name" value="(Trans)glycosidases"/>
    <property type="match status" value="1"/>
</dbReference>
<dbReference type="InterPro" id="IPR043159">
    <property type="entry name" value="Lectin_gal-bd_sf"/>
</dbReference>
<proteinExistence type="inferred from homology"/>
<reference evidence="9 10" key="1">
    <citation type="submission" date="2020-10" db="EMBL/GenBank/DDBJ databases">
        <title>The Coptis chinensis genome and diversification of protoberbering-type alkaloids.</title>
        <authorList>
            <person name="Wang B."/>
            <person name="Shu S."/>
            <person name="Song C."/>
            <person name="Liu Y."/>
        </authorList>
    </citation>
    <scope>NUCLEOTIDE SEQUENCE [LARGE SCALE GENOMIC DNA]</scope>
    <source>
        <strain evidence="9">HL-2020</strain>
        <tissue evidence="9">Leaf</tissue>
    </source>
</reference>
<evidence type="ECO:0000256" key="5">
    <source>
        <dbReference type="ARBA" id="ARBA00022801"/>
    </source>
</evidence>
<dbReference type="InterPro" id="IPR008979">
    <property type="entry name" value="Galactose-bd-like_sf"/>
</dbReference>
<feature type="domain" description="SUEL-type lectin" evidence="8">
    <location>
        <begin position="579"/>
        <end position="664"/>
    </location>
</feature>
<dbReference type="Pfam" id="PF17834">
    <property type="entry name" value="GHD"/>
    <property type="match status" value="1"/>
</dbReference>
<dbReference type="InterPro" id="IPR041392">
    <property type="entry name" value="GHD"/>
</dbReference>
<dbReference type="Proteomes" id="UP000631114">
    <property type="component" value="Unassembled WGS sequence"/>
</dbReference>
<sequence>MEVLDVIQTYFSGMVMNLPKAKGFPVWLKYVPETKAAMQRFTEHIVSLMKADNLFQIQGESKKSLMDLLFECESQIENEFGPVEFEIGAPGRAYTKWAANLAQLILLFGLVGGYTGWGTPVPHRPAEDIAYSVAQFIQKGGSFMNYYMYHGGTNFGRTSGRFIATSYDYDAPIDEFGLLNEPKYGHLRDLHKAIKMCEPALVYSEPTITKLGNQQEAHVFNYQAGGCAAFLGNYDLKSDATMTFRGLQYTLPPWSINILPDCKNPVFNTAKPPYDDKSITKAGLMEQINITRDASDYLWYSTDVKIDPNEGFLRNGNSPVLTVQSAGHALHVFINGQLSGTAHGSADNPKLTFSGKVKLIAGVNKISLLSVAVGLANVGVHFETWNVGVLGPIMLNGLNEGKRDLTLQKWSYKIGLDGENMGLYSLQGANKVQWVDGASLVQKQPLTWYKTSFKAIPGNDPLALDMGSMSKGEVWINGQSVGRYWTAYKSYGSCGDCNYAGTYSAKKCQRYCGEPSQRWYHVPRSWLNPTDNLLVVFEEMGGDPSGISLLKKTVNSVCSEIFDWQPNLKSYLSLTSGKAPLRPVAHLWCAPGENISSIKFASYGTPLGVCGSYKEGSCHAHKSYDAFKNCIGQQGCSVIAAPELFGGDPCPSLMKKLAVEAICS</sequence>
<dbReference type="GO" id="GO:0030246">
    <property type="term" value="F:carbohydrate binding"/>
    <property type="evidence" value="ECO:0007669"/>
    <property type="project" value="InterPro"/>
</dbReference>
<comment type="catalytic activity">
    <reaction evidence="1">
        <text>Hydrolysis of terminal non-reducing beta-D-galactose residues in beta-D-galactosides.</text>
        <dbReference type="EC" id="3.2.1.23"/>
    </reaction>
</comment>
<dbReference type="Pfam" id="PF01301">
    <property type="entry name" value="Glyco_hydro_35"/>
    <property type="match status" value="1"/>
</dbReference>
<dbReference type="GO" id="GO:0005975">
    <property type="term" value="P:carbohydrate metabolic process"/>
    <property type="evidence" value="ECO:0007669"/>
    <property type="project" value="InterPro"/>
</dbReference>
<dbReference type="FunFam" id="2.60.120.260:FF:000076">
    <property type="entry name" value="Beta-galactosidase"/>
    <property type="match status" value="1"/>
</dbReference>
<dbReference type="FunFam" id="2.60.120.260:FF:000061">
    <property type="entry name" value="Beta-galactosidase"/>
    <property type="match status" value="1"/>
</dbReference>
<evidence type="ECO:0000256" key="6">
    <source>
        <dbReference type="ARBA" id="ARBA00023295"/>
    </source>
</evidence>
<gene>
    <name evidence="9" type="ORF">IFM89_038188</name>
</gene>
<evidence type="ECO:0000256" key="4">
    <source>
        <dbReference type="ARBA" id="ARBA00022729"/>
    </source>
</evidence>
<evidence type="ECO:0000256" key="7">
    <source>
        <dbReference type="RuleBase" id="RU003679"/>
    </source>
</evidence>
<keyword evidence="5" id="KW-0378">Hydrolase</keyword>
<evidence type="ECO:0000256" key="1">
    <source>
        <dbReference type="ARBA" id="ARBA00001412"/>
    </source>
</evidence>
<keyword evidence="10" id="KW-1185">Reference proteome</keyword>
<dbReference type="PRINTS" id="PR00742">
    <property type="entry name" value="GLHYDRLASE35"/>
</dbReference>
<protein>
    <recommendedName>
        <fullName evidence="3">beta-galactosidase</fullName>
        <ecNumber evidence="3">3.2.1.23</ecNumber>
    </recommendedName>
</protein>
<dbReference type="Pfam" id="PF21467">
    <property type="entry name" value="BetaGal_gal-bd"/>
    <property type="match status" value="2"/>
</dbReference>
<dbReference type="AlphaFoldDB" id="A0A835IJG2"/>
<evidence type="ECO:0000313" key="9">
    <source>
        <dbReference type="EMBL" id="KAF9617688.1"/>
    </source>
</evidence>
<name>A0A835IJG2_9MAGN</name>
<comment type="caution">
    <text evidence="9">The sequence shown here is derived from an EMBL/GenBank/DDBJ whole genome shotgun (WGS) entry which is preliminary data.</text>
</comment>
<evidence type="ECO:0000313" key="10">
    <source>
        <dbReference type="Proteomes" id="UP000631114"/>
    </source>
</evidence>
<dbReference type="InterPro" id="IPR031330">
    <property type="entry name" value="Gly_Hdrlase_35_cat"/>
</dbReference>
<dbReference type="GO" id="GO:0009505">
    <property type="term" value="C:plant-type cell wall"/>
    <property type="evidence" value="ECO:0007669"/>
    <property type="project" value="UniProtKB-ARBA"/>
</dbReference>
<dbReference type="Gene3D" id="3.20.20.80">
    <property type="entry name" value="Glycosidases"/>
    <property type="match status" value="1"/>
</dbReference>